<evidence type="ECO:0000313" key="2">
    <source>
        <dbReference type="Proteomes" id="UP000564536"/>
    </source>
</evidence>
<sequence>MQENQSKTIKVYELRKQDSVLLPYKKCFFVYYGYFIECFNGQWLRFIGPGGVIETSDLPYITYLGIAKENKIIEVSAASLAKPTNSRETIDIIAQNFYIRQFCAMERLIILWKDIGEDIGRLNIRDCIVPKVVTQSNIATCLGVSREYLNNMQKNLTKDNMIAREDGQIILKDWNNWCDAYQNILKKYSIDGTGEIK</sequence>
<proteinExistence type="predicted"/>
<organism evidence="1 2">
    <name type="scientific">Listeria weihenstephanensis</name>
    <dbReference type="NCBI Taxonomy" id="1006155"/>
    <lineage>
        <taxon>Bacteria</taxon>
        <taxon>Bacillati</taxon>
        <taxon>Bacillota</taxon>
        <taxon>Bacilli</taxon>
        <taxon>Bacillales</taxon>
        <taxon>Listeriaceae</taxon>
        <taxon>Listeria</taxon>
    </lineage>
</organism>
<evidence type="ECO:0000313" key="1">
    <source>
        <dbReference type="EMBL" id="MBC1501877.1"/>
    </source>
</evidence>
<dbReference type="Proteomes" id="UP000564536">
    <property type="component" value="Unassembled WGS sequence"/>
</dbReference>
<dbReference type="Gene3D" id="1.10.10.10">
    <property type="entry name" value="Winged helix-like DNA-binding domain superfamily/Winged helix DNA-binding domain"/>
    <property type="match status" value="1"/>
</dbReference>
<dbReference type="AlphaFoldDB" id="A0A841ZBL8"/>
<dbReference type="InterPro" id="IPR036390">
    <property type="entry name" value="WH_DNA-bd_sf"/>
</dbReference>
<reference evidence="1 2" key="1">
    <citation type="submission" date="2020-03" db="EMBL/GenBank/DDBJ databases">
        <title>Soil Listeria distribution.</title>
        <authorList>
            <person name="Liao J."/>
            <person name="Wiedmann M."/>
        </authorList>
    </citation>
    <scope>NUCLEOTIDE SEQUENCE [LARGE SCALE GENOMIC DNA]</scope>
    <source>
        <strain evidence="1 2">FSL L7-1523</strain>
    </source>
</reference>
<gene>
    <name evidence="1" type="ORF">HB943_14850</name>
</gene>
<dbReference type="InterPro" id="IPR036388">
    <property type="entry name" value="WH-like_DNA-bd_sf"/>
</dbReference>
<comment type="caution">
    <text evidence="1">The sequence shown here is derived from an EMBL/GenBank/DDBJ whole genome shotgun (WGS) entry which is preliminary data.</text>
</comment>
<protein>
    <submittedName>
        <fullName evidence="1">Crp/Fnr family transcriptional regulator</fullName>
    </submittedName>
</protein>
<dbReference type="RefSeq" id="WP_185427286.1">
    <property type="nucleotide sequence ID" value="NZ_JAARRL010000032.1"/>
</dbReference>
<dbReference type="EMBL" id="JAARRL010000032">
    <property type="protein sequence ID" value="MBC1501877.1"/>
    <property type="molecule type" value="Genomic_DNA"/>
</dbReference>
<name>A0A841ZBL8_9LIST</name>
<dbReference type="SUPFAM" id="SSF46785">
    <property type="entry name" value="Winged helix' DNA-binding domain"/>
    <property type="match status" value="1"/>
</dbReference>
<accession>A0A841ZBL8</accession>